<dbReference type="AlphaFoldDB" id="A0A846TH67"/>
<keyword evidence="2" id="KW-0067">ATP-binding</keyword>
<dbReference type="InterPro" id="IPR058031">
    <property type="entry name" value="AAA_lid_NorR"/>
</dbReference>
<dbReference type="SUPFAM" id="SSF52540">
    <property type="entry name" value="P-loop containing nucleoside triphosphate hydrolases"/>
    <property type="match status" value="1"/>
</dbReference>
<sequence length="553" mass="61677">MIKVLFIAPYPAMAVLIDECKAEARDLDVTVKVGNLGSAVPLAKRAEQDGFDVIISRGGTAKSIEEVTNLPVIDIHVSGYDMLRVLTLANEFPGKKAIVGFSNITLGAETITDILEFPIEVFTVERAEEVGPLIKELKDQGYSVIMGDVVTVHNADRYGMEGILIQSGREAIFDAFQRTRTIYSFYQKKQTEIDLMKAMLETEANDFVVLDHEGEIAYEQWKSISPSLIDVSELSKDGELNSQAVIKVGDEVYKVKPSVLTNGSRKYYLYSFSKLGQPIDETLIKVEHVSQLPLIIQESEQMRNCISLIGANIKKSKWALIGENGTGKGLIARYIHYLKLEGDGLFAVAMARDFLENSEVDKDIKTIYLQGIDTLDFYEQQRLEQVADYCCSIGINIIYSVLTENEGLFDSGVARIYLPSLRNRNGDIRALAAYFIADSNQSFGTSPIKIKEEALDLLEKYHWPGNVAELKAVLYDAAAAEKGYVLSTEVMGPLLESKVSSGFSIKDDFLQGTLEEIEKRIILAVMEQEDGNQTRVANRLNINRSTLWRKLKN</sequence>
<dbReference type="Gene3D" id="3.40.50.10660">
    <property type="entry name" value="PrpR receptor domain-like"/>
    <property type="match status" value="1"/>
</dbReference>
<dbReference type="RefSeq" id="WP_167831261.1">
    <property type="nucleotide sequence ID" value="NZ_JAAVUM010000002.1"/>
</dbReference>
<evidence type="ECO:0000313" key="6">
    <source>
        <dbReference type="EMBL" id="NKE04782.1"/>
    </source>
</evidence>
<dbReference type="Gene3D" id="1.10.10.60">
    <property type="entry name" value="Homeodomain-like"/>
    <property type="match status" value="1"/>
</dbReference>
<organism evidence="6 7">
    <name type="scientific">Mesobacillus selenatarsenatis</name>
    <dbReference type="NCBI Taxonomy" id="388741"/>
    <lineage>
        <taxon>Bacteria</taxon>
        <taxon>Bacillati</taxon>
        <taxon>Bacillota</taxon>
        <taxon>Bacilli</taxon>
        <taxon>Bacillales</taxon>
        <taxon>Bacillaceae</taxon>
        <taxon>Mesobacillus</taxon>
    </lineage>
</organism>
<accession>A0A846TH67</accession>
<comment type="caution">
    <text evidence="6">The sequence shown here is derived from an EMBL/GenBank/DDBJ whole genome shotgun (WGS) entry which is preliminary data.</text>
</comment>
<evidence type="ECO:0000259" key="5">
    <source>
        <dbReference type="PROSITE" id="PS50045"/>
    </source>
</evidence>
<dbReference type="GO" id="GO:0006355">
    <property type="term" value="P:regulation of DNA-templated transcription"/>
    <property type="evidence" value="ECO:0007669"/>
    <property type="project" value="InterPro"/>
</dbReference>
<dbReference type="Pfam" id="PF02954">
    <property type="entry name" value="HTH_8"/>
    <property type="match status" value="1"/>
</dbReference>
<keyword evidence="3" id="KW-0805">Transcription regulation</keyword>
<dbReference type="Gene3D" id="1.10.8.60">
    <property type="match status" value="1"/>
</dbReference>
<dbReference type="Pfam" id="PF25601">
    <property type="entry name" value="AAA_lid_14"/>
    <property type="match status" value="1"/>
</dbReference>
<dbReference type="Pfam" id="PF06506">
    <property type="entry name" value="PrpR_N"/>
    <property type="match status" value="1"/>
</dbReference>
<gene>
    <name evidence="6" type="ORF">GWK17_04760</name>
</gene>
<dbReference type="PANTHER" id="PTHR32071">
    <property type="entry name" value="TRANSCRIPTIONAL REGULATORY PROTEIN"/>
    <property type="match status" value="1"/>
</dbReference>
<dbReference type="SUPFAM" id="SSF159800">
    <property type="entry name" value="PrpR receptor domain-like"/>
    <property type="match status" value="1"/>
</dbReference>
<evidence type="ECO:0000256" key="4">
    <source>
        <dbReference type="ARBA" id="ARBA00023163"/>
    </source>
</evidence>
<dbReference type="GO" id="GO:0000156">
    <property type="term" value="F:phosphorelay response regulator activity"/>
    <property type="evidence" value="ECO:0007669"/>
    <property type="project" value="InterPro"/>
</dbReference>
<evidence type="ECO:0000256" key="1">
    <source>
        <dbReference type="ARBA" id="ARBA00022741"/>
    </source>
</evidence>
<evidence type="ECO:0000313" key="7">
    <source>
        <dbReference type="Proteomes" id="UP000587942"/>
    </source>
</evidence>
<proteinExistence type="predicted"/>
<keyword evidence="1" id="KW-0547">Nucleotide-binding</keyword>
<dbReference type="EMBL" id="JAAVUM010000002">
    <property type="protein sequence ID" value="NKE04782.1"/>
    <property type="molecule type" value="Genomic_DNA"/>
</dbReference>
<dbReference type="Proteomes" id="UP000587942">
    <property type="component" value="Unassembled WGS sequence"/>
</dbReference>
<dbReference type="InterPro" id="IPR009057">
    <property type="entry name" value="Homeodomain-like_sf"/>
</dbReference>
<dbReference type="InterPro" id="IPR010524">
    <property type="entry name" value="Sig_transdc_resp-reg_PrpR_N"/>
</dbReference>
<feature type="domain" description="Sigma-54 factor interaction" evidence="5">
    <location>
        <begin position="413"/>
        <end position="479"/>
    </location>
</feature>
<protein>
    <submittedName>
        <fullName evidence="6">Sigma-54-dependent transcriptional regulator</fullName>
    </submittedName>
</protein>
<evidence type="ECO:0000256" key="2">
    <source>
        <dbReference type="ARBA" id="ARBA00022840"/>
    </source>
</evidence>
<dbReference type="Gene3D" id="3.40.50.2300">
    <property type="match status" value="1"/>
</dbReference>
<dbReference type="InterPro" id="IPR002197">
    <property type="entry name" value="HTH_Fis"/>
</dbReference>
<dbReference type="InterPro" id="IPR002078">
    <property type="entry name" value="Sigma_54_int"/>
</dbReference>
<evidence type="ECO:0000256" key="3">
    <source>
        <dbReference type="ARBA" id="ARBA00023015"/>
    </source>
</evidence>
<dbReference type="PROSITE" id="PS50045">
    <property type="entry name" value="SIGMA54_INTERACT_4"/>
    <property type="match status" value="1"/>
</dbReference>
<dbReference type="InterPro" id="IPR027417">
    <property type="entry name" value="P-loop_NTPase"/>
</dbReference>
<dbReference type="GO" id="GO:0043565">
    <property type="term" value="F:sequence-specific DNA binding"/>
    <property type="evidence" value="ECO:0007669"/>
    <property type="project" value="InterPro"/>
</dbReference>
<dbReference type="Gene3D" id="3.40.50.300">
    <property type="entry name" value="P-loop containing nucleotide triphosphate hydrolases"/>
    <property type="match status" value="1"/>
</dbReference>
<name>A0A846TH67_9BACI</name>
<dbReference type="SUPFAM" id="SSF46689">
    <property type="entry name" value="Homeodomain-like"/>
    <property type="match status" value="1"/>
</dbReference>
<dbReference type="GO" id="GO:0005524">
    <property type="term" value="F:ATP binding"/>
    <property type="evidence" value="ECO:0007669"/>
    <property type="project" value="UniProtKB-KW"/>
</dbReference>
<dbReference type="PRINTS" id="PR01590">
    <property type="entry name" value="HTHFIS"/>
</dbReference>
<keyword evidence="4" id="KW-0804">Transcription</keyword>
<reference evidence="6 7" key="1">
    <citation type="submission" date="2020-03" db="EMBL/GenBank/DDBJ databases">
        <authorList>
            <person name="Sun Q."/>
        </authorList>
    </citation>
    <scope>NUCLEOTIDE SEQUENCE [LARGE SCALE GENOMIC DNA]</scope>
    <source>
        <strain evidence="6 7">KACC 21451</strain>
    </source>
</reference>